<dbReference type="AlphaFoldDB" id="M1DD75"/>
<dbReference type="HOGENOM" id="CLU_1520451_0_0_1"/>
<dbReference type="PaxDb" id="4113-PGSC0003DMT400087121"/>
<feature type="region of interest" description="Disordered" evidence="1">
    <location>
        <begin position="1"/>
        <end position="31"/>
    </location>
</feature>
<dbReference type="Proteomes" id="UP000011115">
    <property type="component" value="Unassembled WGS sequence"/>
</dbReference>
<organism evidence="2 3">
    <name type="scientific">Solanum tuberosum</name>
    <name type="common">Potato</name>
    <dbReference type="NCBI Taxonomy" id="4113"/>
    <lineage>
        <taxon>Eukaryota</taxon>
        <taxon>Viridiplantae</taxon>
        <taxon>Streptophyta</taxon>
        <taxon>Embryophyta</taxon>
        <taxon>Tracheophyta</taxon>
        <taxon>Spermatophyta</taxon>
        <taxon>Magnoliopsida</taxon>
        <taxon>eudicotyledons</taxon>
        <taxon>Gunneridae</taxon>
        <taxon>Pentapetalae</taxon>
        <taxon>asterids</taxon>
        <taxon>lamiids</taxon>
        <taxon>Solanales</taxon>
        <taxon>Solanaceae</taxon>
        <taxon>Solanoideae</taxon>
        <taxon>Solaneae</taxon>
        <taxon>Solanum</taxon>
    </lineage>
</organism>
<evidence type="ECO:0000313" key="2">
    <source>
        <dbReference type="EnsemblPlants" id="PGSC0003DMT400087121"/>
    </source>
</evidence>
<dbReference type="InParanoid" id="M1DD75"/>
<evidence type="ECO:0000256" key="1">
    <source>
        <dbReference type="SAM" id="MobiDB-lite"/>
    </source>
</evidence>
<proteinExistence type="predicted"/>
<reference evidence="2" key="2">
    <citation type="submission" date="2015-06" db="UniProtKB">
        <authorList>
            <consortium name="EnsemblPlants"/>
        </authorList>
    </citation>
    <scope>IDENTIFICATION</scope>
    <source>
        <strain evidence="2">DM1-3 516 R44</strain>
    </source>
</reference>
<accession>M1DD75</accession>
<dbReference type="EnsemblPlants" id="PGSC0003DMT400087121">
    <property type="protein sequence ID" value="PGSC0003DMT400087121"/>
    <property type="gene ID" value="PGSC0003DMG400036692"/>
</dbReference>
<keyword evidence="3" id="KW-1185">Reference proteome</keyword>
<sequence length="177" mass="19857">MNTQRVNPRRVEEENVNQGVPLENQVPQGNQDSIKLPAMSDEEVARTNGCYGFGTSDHQVKERPTLSAKGREAKQASLNGTVPITPNYGSFYALRSREDKQALPDEGTGMLIVPYGWECFIKIMLRVGEGNSSNDMRNVEVFMHNGFVDVVPTSLCCTEYIEMELMFPPCFVHCYDV</sequence>
<evidence type="ECO:0000313" key="3">
    <source>
        <dbReference type="Proteomes" id="UP000011115"/>
    </source>
</evidence>
<protein>
    <submittedName>
        <fullName evidence="2">Uncharacterized protein</fullName>
    </submittedName>
</protein>
<name>M1DD75_SOLTU</name>
<reference evidence="3" key="1">
    <citation type="journal article" date="2011" name="Nature">
        <title>Genome sequence and analysis of the tuber crop potato.</title>
        <authorList>
            <consortium name="The Potato Genome Sequencing Consortium"/>
        </authorList>
    </citation>
    <scope>NUCLEOTIDE SEQUENCE [LARGE SCALE GENOMIC DNA]</scope>
    <source>
        <strain evidence="3">cv. DM1-3 516 R44</strain>
    </source>
</reference>
<dbReference type="Gramene" id="PGSC0003DMT400087121">
    <property type="protein sequence ID" value="PGSC0003DMT400087121"/>
    <property type="gene ID" value="PGSC0003DMG400036692"/>
</dbReference>